<evidence type="ECO:0000313" key="2">
    <source>
        <dbReference type="Proteomes" id="UP000054166"/>
    </source>
</evidence>
<proteinExistence type="predicted"/>
<dbReference type="AlphaFoldDB" id="A0A0C3FRS5"/>
<name>A0A0C3FRS5_PILCF</name>
<evidence type="ECO:0000313" key="1">
    <source>
        <dbReference type="EMBL" id="KIM86620.1"/>
    </source>
</evidence>
<accession>A0A0C3FRS5</accession>
<reference evidence="2" key="2">
    <citation type="submission" date="2015-01" db="EMBL/GenBank/DDBJ databases">
        <title>Evolutionary Origins and Diversification of the Mycorrhizal Mutualists.</title>
        <authorList>
            <consortium name="DOE Joint Genome Institute"/>
            <consortium name="Mycorrhizal Genomics Consortium"/>
            <person name="Kohler A."/>
            <person name="Kuo A."/>
            <person name="Nagy L.G."/>
            <person name="Floudas D."/>
            <person name="Copeland A."/>
            <person name="Barry K.W."/>
            <person name="Cichocki N."/>
            <person name="Veneault-Fourrey C."/>
            <person name="LaButti K."/>
            <person name="Lindquist E.A."/>
            <person name="Lipzen A."/>
            <person name="Lundell T."/>
            <person name="Morin E."/>
            <person name="Murat C."/>
            <person name="Riley R."/>
            <person name="Ohm R."/>
            <person name="Sun H."/>
            <person name="Tunlid A."/>
            <person name="Henrissat B."/>
            <person name="Grigoriev I.V."/>
            <person name="Hibbett D.S."/>
            <person name="Martin F."/>
        </authorList>
    </citation>
    <scope>NUCLEOTIDE SEQUENCE [LARGE SCALE GENOMIC DNA]</scope>
    <source>
        <strain evidence="2">F 1598</strain>
    </source>
</reference>
<dbReference type="Proteomes" id="UP000054166">
    <property type="component" value="Unassembled WGS sequence"/>
</dbReference>
<dbReference type="EMBL" id="KN832981">
    <property type="protein sequence ID" value="KIM86620.1"/>
    <property type="molecule type" value="Genomic_DNA"/>
</dbReference>
<gene>
    <name evidence="1" type="ORF">PILCRDRAFT_309525</name>
</gene>
<protein>
    <submittedName>
        <fullName evidence="1">Uncharacterized protein</fullName>
    </submittedName>
</protein>
<reference evidence="1 2" key="1">
    <citation type="submission" date="2014-04" db="EMBL/GenBank/DDBJ databases">
        <authorList>
            <consortium name="DOE Joint Genome Institute"/>
            <person name="Kuo A."/>
            <person name="Tarkka M."/>
            <person name="Buscot F."/>
            <person name="Kohler A."/>
            <person name="Nagy L.G."/>
            <person name="Floudas D."/>
            <person name="Copeland A."/>
            <person name="Barry K.W."/>
            <person name="Cichocki N."/>
            <person name="Veneault-Fourrey C."/>
            <person name="LaButti K."/>
            <person name="Lindquist E.A."/>
            <person name="Lipzen A."/>
            <person name="Lundell T."/>
            <person name="Morin E."/>
            <person name="Murat C."/>
            <person name="Sun H."/>
            <person name="Tunlid A."/>
            <person name="Henrissat B."/>
            <person name="Grigoriev I.V."/>
            <person name="Hibbett D.S."/>
            <person name="Martin F."/>
            <person name="Nordberg H.P."/>
            <person name="Cantor M.N."/>
            <person name="Hua S.X."/>
        </authorList>
    </citation>
    <scope>NUCLEOTIDE SEQUENCE [LARGE SCALE GENOMIC DNA]</scope>
    <source>
        <strain evidence="1 2">F 1598</strain>
    </source>
</reference>
<keyword evidence="2" id="KW-1185">Reference proteome</keyword>
<dbReference type="HOGENOM" id="CLU_1129440_0_0_1"/>
<dbReference type="InParanoid" id="A0A0C3FRS5"/>
<organism evidence="1 2">
    <name type="scientific">Piloderma croceum (strain F 1598)</name>
    <dbReference type="NCBI Taxonomy" id="765440"/>
    <lineage>
        <taxon>Eukaryota</taxon>
        <taxon>Fungi</taxon>
        <taxon>Dikarya</taxon>
        <taxon>Basidiomycota</taxon>
        <taxon>Agaricomycotina</taxon>
        <taxon>Agaricomycetes</taxon>
        <taxon>Agaricomycetidae</taxon>
        <taxon>Atheliales</taxon>
        <taxon>Atheliaceae</taxon>
        <taxon>Piloderma</taxon>
    </lineage>
</organism>
<sequence length="246" mass="26349">MRHARPFSALKGFNPRNCISTTRFGAISQHRSPTFASALQYPYLLTLYLDYLAETTTVLVAEEETTIAPTTITVGRVVMAGATTTRMGLTTSPVDNMAAVEVQGATTILTDRVGAMTRMGQEVETTTRTRTGLATREEVTPVRVVHTAATITTTHTVRPGTRAATTTTRTGQVTTLPVASPGDMGAQGTTLTHTAPPAIRTLVTSKVRVKAATATSTRVLNSPLKKRDITLIQIRRARLAKASKVD</sequence>